<dbReference type="PANTHER" id="PTHR24171">
    <property type="entry name" value="ANKYRIN REPEAT DOMAIN-CONTAINING PROTEIN 39-RELATED"/>
    <property type="match status" value="1"/>
</dbReference>
<dbReference type="AlphaFoldDB" id="A0AA39ZAZ0"/>
<keyword evidence="4" id="KW-0406">Ion transport</keyword>
<keyword evidence="2 3" id="KW-0040">ANK repeat</keyword>
<dbReference type="GO" id="GO:0004842">
    <property type="term" value="F:ubiquitin-protein transferase activity"/>
    <property type="evidence" value="ECO:0007669"/>
    <property type="project" value="TreeGrafter"/>
</dbReference>
<dbReference type="SMART" id="SM00248">
    <property type="entry name" value="ANK"/>
    <property type="match status" value="3"/>
</dbReference>
<keyword evidence="4" id="KW-0813">Transport</keyword>
<accession>A0AA39ZAZ0</accession>
<keyword evidence="1" id="KW-0677">Repeat</keyword>
<keyword evidence="4" id="KW-0407">Ion channel</keyword>
<evidence type="ECO:0000256" key="2">
    <source>
        <dbReference type="ARBA" id="ARBA00023043"/>
    </source>
</evidence>
<proteinExistence type="predicted"/>
<dbReference type="Gene3D" id="1.25.40.20">
    <property type="entry name" value="Ankyrin repeat-containing domain"/>
    <property type="match status" value="1"/>
</dbReference>
<dbReference type="InterPro" id="IPR002110">
    <property type="entry name" value="Ankyrin_rpt"/>
</dbReference>
<evidence type="ECO:0000313" key="4">
    <source>
        <dbReference type="EMBL" id="KAK0667052.1"/>
    </source>
</evidence>
<dbReference type="PROSITE" id="PS50088">
    <property type="entry name" value="ANK_REPEAT"/>
    <property type="match status" value="2"/>
</dbReference>
<comment type="caution">
    <text evidence="4">The sequence shown here is derived from an EMBL/GenBank/DDBJ whole genome shotgun (WGS) entry which is preliminary data.</text>
</comment>
<name>A0AA39ZAZ0_9PEZI</name>
<sequence>MCIGVGAADIAKLTATAWKLYKSYKDAPEDFSRLQTELMSLHAILSEISDTLAEMDELDTSRRNRLAILTDGCEGVLQDMQAVYARFDSLGTQQQRTWQRMRMGVEDLSGLRDRLVSCCTMLTVWNVAVINSSTSRINKKLDKFVAEVRAGLREGSVITTPDAAQTIDSSPDVWNELRRELEDVGISAAVVEEKKEYILEWLKEALADGGLDEDSAEEDDAHVSSLAPLSTGRVNKRLHSVDSGYGGSDGASSFRGSISTKVDMHVANNAFEEELRRQRAQWHPEEGKTLRQIRTPTESTMVQVKVRRRTHPVVMIKKLFKNDTDIIEAASGGQVEQVAKLISLGMDVNARDRWGWTALSMCGYGGYKEIARMLLDHGADLDNVDVDGDTPTSLAIQRGHAELVVMFDEEREARDLKIRETDTEVPRRVHEVPA</sequence>
<keyword evidence="5" id="KW-1185">Reference proteome</keyword>
<reference evidence="4" key="1">
    <citation type="submission" date="2023-06" db="EMBL/GenBank/DDBJ databases">
        <title>Genome-scale phylogeny and comparative genomics of the fungal order Sordariales.</title>
        <authorList>
            <consortium name="Lawrence Berkeley National Laboratory"/>
            <person name="Hensen N."/>
            <person name="Bonometti L."/>
            <person name="Westerberg I."/>
            <person name="Brannstrom I.O."/>
            <person name="Guillou S."/>
            <person name="Cros-Aarteil S."/>
            <person name="Calhoun S."/>
            <person name="Haridas S."/>
            <person name="Kuo A."/>
            <person name="Mondo S."/>
            <person name="Pangilinan J."/>
            <person name="Riley R."/>
            <person name="Labutti K."/>
            <person name="Andreopoulos B."/>
            <person name="Lipzen A."/>
            <person name="Chen C."/>
            <person name="Yanf M."/>
            <person name="Daum C."/>
            <person name="Ng V."/>
            <person name="Clum A."/>
            <person name="Steindorff A."/>
            <person name="Ohm R."/>
            <person name="Martin F."/>
            <person name="Silar P."/>
            <person name="Natvig D."/>
            <person name="Lalanne C."/>
            <person name="Gautier V."/>
            <person name="Ament-Velasquez S.L."/>
            <person name="Kruys A."/>
            <person name="Hutchinson M.I."/>
            <person name="Powell A.J."/>
            <person name="Barry K."/>
            <person name="Miller A.N."/>
            <person name="Grigoriev I.V."/>
            <person name="Debuchy R."/>
            <person name="Gladieux P."/>
            <person name="Thoren M.H."/>
            <person name="Johannesson H."/>
        </authorList>
    </citation>
    <scope>NUCLEOTIDE SEQUENCE</scope>
    <source>
        <strain evidence="4">CBS 307.81</strain>
    </source>
</reference>
<organism evidence="4 5">
    <name type="scientific">Cercophora samala</name>
    <dbReference type="NCBI Taxonomy" id="330535"/>
    <lineage>
        <taxon>Eukaryota</taxon>
        <taxon>Fungi</taxon>
        <taxon>Dikarya</taxon>
        <taxon>Ascomycota</taxon>
        <taxon>Pezizomycotina</taxon>
        <taxon>Sordariomycetes</taxon>
        <taxon>Sordariomycetidae</taxon>
        <taxon>Sordariales</taxon>
        <taxon>Lasiosphaeriaceae</taxon>
        <taxon>Cercophora</taxon>
    </lineage>
</organism>
<gene>
    <name evidence="4" type="ORF">QBC41DRAFT_279763</name>
</gene>
<dbReference type="PANTHER" id="PTHR24171:SF8">
    <property type="entry name" value="BRCA1-ASSOCIATED RING DOMAIN PROTEIN 1"/>
    <property type="match status" value="1"/>
</dbReference>
<feature type="repeat" description="ANK" evidence="3">
    <location>
        <begin position="321"/>
        <end position="353"/>
    </location>
</feature>
<dbReference type="PROSITE" id="PS50297">
    <property type="entry name" value="ANK_REP_REGION"/>
    <property type="match status" value="1"/>
</dbReference>
<dbReference type="InterPro" id="IPR036770">
    <property type="entry name" value="Ankyrin_rpt-contain_sf"/>
</dbReference>
<feature type="repeat" description="ANK" evidence="3">
    <location>
        <begin position="354"/>
        <end position="386"/>
    </location>
</feature>
<dbReference type="Proteomes" id="UP001174997">
    <property type="component" value="Unassembled WGS sequence"/>
</dbReference>
<evidence type="ECO:0000256" key="1">
    <source>
        <dbReference type="ARBA" id="ARBA00022737"/>
    </source>
</evidence>
<protein>
    <submittedName>
        <fullName evidence="4">Potassium channel AKT1</fullName>
    </submittedName>
</protein>
<dbReference type="EMBL" id="JAULSY010000078">
    <property type="protein sequence ID" value="KAK0667052.1"/>
    <property type="molecule type" value="Genomic_DNA"/>
</dbReference>
<dbReference type="GO" id="GO:0085020">
    <property type="term" value="P:protein K6-linked ubiquitination"/>
    <property type="evidence" value="ECO:0007669"/>
    <property type="project" value="TreeGrafter"/>
</dbReference>
<dbReference type="GO" id="GO:0034220">
    <property type="term" value="P:monoatomic ion transmembrane transport"/>
    <property type="evidence" value="ECO:0007669"/>
    <property type="project" value="UniProtKB-KW"/>
</dbReference>
<evidence type="ECO:0000313" key="5">
    <source>
        <dbReference type="Proteomes" id="UP001174997"/>
    </source>
</evidence>
<dbReference type="Pfam" id="PF12796">
    <property type="entry name" value="Ank_2"/>
    <property type="match status" value="1"/>
</dbReference>
<evidence type="ECO:0000256" key="3">
    <source>
        <dbReference type="PROSITE-ProRule" id="PRU00023"/>
    </source>
</evidence>
<dbReference type="SUPFAM" id="SSF48403">
    <property type="entry name" value="Ankyrin repeat"/>
    <property type="match status" value="1"/>
</dbReference>